<keyword evidence="2" id="KW-0732">Signal</keyword>
<accession>A0ABY4C8T2</accession>
<dbReference type="Proteomes" id="UP000830116">
    <property type="component" value="Chromosome"/>
</dbReference>
<dbReference type="EMBL" id="CP093442">
    <property type="protein sequence ID" value="UOF01403.1"/>
    <property type="molecule type" value="Genomic_DNA"/>
</dbReference>
<gene>
    <name evidence="3" type="ORF">MNR06_00355</name>
</gene>
<keyword evidence="4" id="KW-1185">Reference proteome</keyword>
<feature type="region of interest" description="Disordered" evidence="1">
    <location>
        <begin position="61"/>
        <end position="99"/>
    </location>
</feature>
<dbReference type="RefSeq" id="WP_243537843.1">
    <property type="nucleotide sequence ID" value="NZ_CP093442.1"/>
</dbReference>
<evidence type="ECO:0000256" key="1">
    <source>
        <dbReference type="SAM" id="MobiDB-lite"/>
    </source>
</evidence>
<feature type="chain" id="PRO_5046760987" evidence="2">
    <location>
        <begin position="23"/>
        <end position="490"/>
    </location>
</feature>
<feature type="signal peptide" evidence="2">
    <location>
        <begin position="1"/>
        <end position="22"/>
    </location>
</feature>
<feature type="region of interest" description="Disordered" evidence="1">
    <location>
        <begin position="448"/>
        <end position="472"/>
    </location>
</feature>
<feature type="region of interest" description="Disordered" evidence="1">
    <location>
        <begin position="330"/>
        <end position="389"/>
    </location>
</feature>
<proteinExistence type="predicted"/>
<evidence type="ECO:0000313" key="4">
    <source>
        <dbReference type="Proteomes" id="UP000830116"/>
    </source>
</evidence>
<name>A0ABY4C8T2_9BACT</name>
<organism evidence="3 4">
    <name type="scientific">Bdellovibrio reynosensis</name>
    <dbReference type="NCBI Taxonomy" id="2835041"/>
    <lineage>
        <taxon>Bacteria</taxon>
        <taxon>Pseudomonadati</taxon>
        <taxon>Bdellovibrionota</taxon>
        <taxon>Bdellovibrionia</taxon>
        <taxon>Bdellovibrionales</taxon>
        <taxon>Pseudobdellovibrionaceae</taxon>
        <taxon>Bdellovibrio</taxon>
    </lineage>
</organism>
<protein>
    <submittedName>
        <fullName evidence="3">Uncharacterized protein</fullName>
    </submittedName>
</protein>
<feature type="compositionally biased region" description="Basic and acidic residues" evidence="1">
    <location>
        <begin position="341"/>
        <end position="366"/>
    </location>
</feature>
<evidence type="ECO:0000313" key="3">
    <source>
        <dbReference type="EMBL" id="UOF01403.1"/>
    </source>
</evidence>
<reference evidence="3" key="1">
    <citation type="submission" date="2022-03" db="EMBL/GenBank/DDBJ databases">
        <title>Genome Identification and Characterization of new species Bdellovibrio reynosense LBG001 sp. nov. from a Mexico soil sample.</title>
        <authorList>
            <person name="Camilli A."/>
            <person name="Ajao Y."/>
            <person name="Guo X."/>
        </authorList>
    </citation>
    <scope>NUCLEOTIDE SEQUENCE</scope>
    <source>
        <strain evidence="3">LBG001</strain>
    </source>
</reference>
<evidence type="ECO:0000256" key="2">
    <source>
        <dbReference type="SAM" id="SignalP"/>
    </source>
</evidence>
<feature type="compositionally biased region" description="Polar residues" evidence="1">
    <location>
        <begin position="330"/>
        <end position="340"/>
    </location>
</feature>
<sequence length="490" mass="52665">MGTFQVVLLTFVSIFASSYTFAGTDAHCAVKCVHHQEVDRDDDLYQECYYQCLDEQKEKTDEAGLWSQKNKPSQEENKTNQASEGKLSESKTTENVAEESASAALPCEENFDAQIAACEQESLRAGDACDENSSSLSNVSNLVSQASLYIANKSASSITESCSKMATLSKGVSAGLMAYRLYCKKGIDSCSSTCSQTLIPRCTANRVKSDLAVSAARKVMNQNKSQCMAFTRRMEEAAAAAQNYAGITMNAKDCASLTAGAGSAPTELCLTNPDYPGCRTEEKMDCSNPKMANTKVCVCSGNPNHSMCRNSTDTKESASLSLDTRLQNKKSTGFDSAQQEKLSHGERPEGDEGESIDGRQGSDIHLHSASHRSIPEKRGKTKKNISDRSVLGGFYGSAGGKKLEGNVANPLLVSEKKAVKPTNDDEKESEERNFAASDLEKFLPGNAMAPARGIAGTSERVGTDGVTGPHSDIWGKVKNRYEAVKATLLP</sequence>